<evidence type="ECO:0000256" key="1">
    <source>
        <dbReference type="SAM" id="SignalP"/>
    </source>
</evidence>
<comment type="caution">
    <text evidence="2">The sequence shown here is derived from an EMBL/GenBank/DDBJ whole genome shotgun (WGS) entry which is preliminary data.</text>
</comment>
<evidence type="ECO:0000313" key="2">
    <source>
        <dbReference type="EMBL" id="MCJ2375589.1"/>
    </source>
</evidence>
<dbReference type="Gene3D" id="2.40.160.50">
    <property type="entry name" value="membrane protein fhac: a member of the omp85/tpsb transporter family"/>
    <property type="match status" value="1"/>
</dbReference>
<protein>
    <submittedName>
        <fullName evidence="2">Outer membrane protein assembly factor</fullName>
    </submittedName>
</protein>
<organism evidence="2 3">
    <name type="scientific">Vibrio gelatinilyticus</name>
    <dbReference type="NCBI Taxonomy" id="2893468"/>
    <lineage>
        <taxon>Bacteria</taxon>
        <taxon>Pseudomonadati</taxon>
        <taxon>Pseudomonadota</taxon>
        <taxon>Gammaproteobacteria</taxon>
        <taxon>Vibrionales</taxon>
        <taxon>Vibrionaceae</taxon>
        <taxon>Vibrio</taxon>
    </lineage>
</organism>
<evidence type="ECO:0000313" key="3">
    <source>
        <dbReference type="Proteomes" id="UP001139488"/>
    </source>
</evidence>
<dbReference type="EMBL" id="JAJNNZ010000001">
    <property type="protein sequence ID" value="MCJ2375589.1"/>
    <property type="molecule type" value="Genomic_DNA"/>
</dbReference>
<gene>
    <name evidence="2" type="ORF">LNL84_01955</name>
</gene>
<feature type="signal peptide" evidence="1">
    <location>
        <begin position="1"/>
        <end position="32"/>
    </location>
</feature>
<sequence>MQTFLSPIKYPLPMTNAVPFSHFFLLACTSLALPVAASSQVAPIFETTPNATIDALESVFGVFGAEAEYDPEQGLNSSYIPAVFYTPEQGFGVGLLYVGLYGDTESNTVQPSSLVVNPYVSTNGSIGLTVSNKHFYNQGDNRFYTDFKVFDDAAIYYGRGYENAQLDNNRIDYKEQVVNVRPTWLNRVTGDYYVGVGGDITSVKPHDISYNFPYLSGLSSELTDNTAYGVFLTNVYDSRDNVANASQGMLLQADLGAYYDATNENSFGKYDIKASQYISLDPVPGLIAWQVQSKFTSGDVPWNQLPDLGGDDAMRGYILGRYRDKQMMMGQVEYRVPVYWRVGMVFWGAAGTVSEDVSQLWDNTITSVGTGFRVKIKDKVNLRADFGYGEHGSTFYFHVNEVF</sequence>
<dbReference type="Proteomes" id="UP001139488">
    <property type="component" value="Unassembled WGS sequence"/>
</dbReference>
<name>A0A9X1W8I3_9VIBR</name>
<reference evidence="2" key="1">
    <citation type="submission" date="2021-11" db="EMBL/GenBank/DDBJ databases">
        <title>Vibrio ZSDE26 sp. nov. and Vibrio ZSDZ34 sp. nov., isolated from coastal seawater in Qingdao.</title>
        <authorList>
            <person name="Zhang P."/>
        </authorList>
    </citation>
    <scope>NUCLEOTIDE SEQUENCE</scope>
    <source>
        <strain evidence="2">ZSDZ34</strain>
    </source>
</reference>
<keyword evidence="3" id="KW-1185">Reference proteome</keyword>
<dbReference type="RefSeq" id="WP_244354756.1">
    <property type="nucleotide sequence ID" value="NZ_JAJNNZ010000001.1"/>
</dbReference>
<keyword evidence="1" id="KW-0732">Signal</keyword>
<proteinExistence type="predicted"/>
<feature type="chain" id="PRO_5040995678" evidence="1">
    <location>
        <begin position="33"/>
        <end position="403"/>
    </location>
</feature>
<accession>A0A9X1W8I3</accession>
<dbReference type="AlphaFoldDB" id="A0A9X1W8I3"/>